<feature type="compositionally biased region" description="Pro residues" evidence="2">
    <location>
        <begin position="364"/>
        <end position="375"/>
    </location>
</feature>
<dbReference type="Gene3D" id="3.30.160.60">
    <property type="entry name" value="Classic Zinc Finger"/>
    <property type="match status" value="1"/>
</dbReference>
<evidence type="ECO:0000313" key="5">
    <source>
        <dbReference type="Proteomes" id="UP001274830"/>
    </source>
</evidence>
<evidence type="ECO:0000259" key="3">
    <source>
        <dbReference type="PROSITE" id="PS50157"/>
    </source>
</evidence>
<keyword evidence="5" id="KW-1185">Reference proteome</keyword>
<evidence type="ECO:0000256" key="2">
    <source>
        <dbReference type="SAM" id="MobiDB-lite"/>
    </source>
</evidence>
<feature type="region of interest" description="Disordered" evidence="2">
    <location>
        <begin position="326"/>
        <end position="393"/>
    </location>
</feature>
<evidence type="ECO:0000313" key="4">
    <source>
        <dbReference type="EMBL" id="KAK3678413.1"/>
    </source>
</evidence>
<feature type="domain" description="C2H2-type" evidence="3">
    <location>
        <begin position="251"/>
        <end position="282"/>
    </location>
</feature>
<name>A0AAE0WV41_9PEZI</name>
<reference evidence="4" key="1">
    <citation type="submission" date="2023-07" db="EMBL/GenBank/DDBJ databases">
        <title>Black Yeasts Isolated from many extreme environments.</title>
        <authorList>
            <person name="Coleine C."/>
            <person name="Stajich J.E."/>
            <person name="Selbmann L."/>
        </authorList>
    </citation>
    <scope>NUCLEOTIDE SEQUENCE</scope>
    <source>
        <strain evidence="4">CCFEE 5485</strain>
    </source>
</reference>
<protein>
    <recommendedName>
        <fullName evidence="3">C2H2-type domain-containing protein</fullName>
    </recommendedName>
</protein>
<keyword evidence="1" id="KW-0479">Metal-binding</keyword>
<evidence type="ECO:0000256" key="1">
    <source>
        <dbReference type="PROSITE-ProRule" id="PRU00042"/>
    </source>
</evidence>
<sequence>MIAYSKLAELDENKRKRDPESSGDEQHANRRFNLDPFRTDPNGLKHVHTGTQFQTTSVDPTAQDLDNGVRRPDYERQSAYFLPKRTATNSSLTSSGHEAAARFELAADWYICLHKDCESKPAWFETLQAFYDHDTQRHDQPRKIVNPVTPHRHETGCEHPPEHSETGNGPDNCESQALLESTASPAEDAKLIHLTRRLFKVDWQELEVDGETAIVWWCAEDCRGSKKGYFESEPAARKHQRCHISEDLLPRRCDLVIDGQVCGRRFLYKSALAEHQKRWHLGILYHCHHCKKYSSNRFDNLRRHYGSCTRSRIIPDIEEALVEPEGFQAPAPKARRQRQPGTSARTPARHRPAQAPLATSTTPTPQPQMREPPLPAGHQAINMPPAPTAVPAWRSNRFDSMSPVSRQAQPTDLVINPALLQPSAFPPPPVPVPRSPLAHTRLPVYHDSAEAWAGSSASHNNHTYSSSSQSRAPSEGFSSAPRSRRSTKATSVSSYRTADRSYSDAVQNLPWKLALRPRPVDREFSGFGKAAPA</sequence>
<keyword evidence="1" id="KW-0863">Zinc-finger</keyword>
<dbReference type="GO" id="GO:0008270">
    <property type="term" value="F:zinc ion binding"/>
    <property type="evidence" value="ECO:0007669"/>
    <property type="project" value="UniProtKB-KW"/>
</dbReference>
<organism evidence="4 5">
    <name type="scientific">Recurvomyces mirabilis</name>
    <dbReference type="NCBI Taxonomy" id="574656"/>
    <lineage>
        <taxon>Eukaryota</taxon>
        <taxon>Fungi</taxon>
        <taxon>Dikarya</taxon>
        <taxon>Ascomycota</taxon>
        <taxon>Pezizomycotina</taxon>
        <taxon>Dothideomycetes</taxon>
        <taxon>Dothideomycetidae</taxon>
        <taxon>Mycosphaerellales</taxon>
        <taxon>Teratosphaeriaceae</taxon>
        <taxon>Recurvomyces</taxon>
    </lineage>
</organism>
<feature type="region of interest" description="Disordered" evidence="2">
    <location>
        <begin position="1"/>
        <end position="41"/>
    </location>
</feature>
<feature type="compositionally biased region" description="Polar residues" evidence="2">
    <location>
        <begin position="455"/>
        <end position="481"/>
    </location>
</feature>
<dbReference type="AlphaFoldDB" id="A0AAE0WV41"/>
<dbReference type="EMBL" id="JAUTXT010000004">
    <property type="protein sequence ID" value="KAK3678413.1"/>
    <property type="molecule type" value="Genomic_DNA"/>
</dbReference>
<dbReference type="InterPro" id="IPR013087">
    <property type="entry name" value="Znf_C2H2_type"/>
</dbReference>
<feature type="compositionally biased region" description="Basic and acidic residues" evidence="2">
    <location>
        <begin position="8"/>
        <end position="28"/>
    </location>
</feature>
<proteinExistence type="predicted"/>
<feature type="region of interest" description="Disordered" evidence="2">
    <location>
        <begin position="453"/>
        <end position="501"/>
    </location>
</feature>
<accession>A0AAE0WV41</accession>
<comment type="caution">
    <text evidence="4">The sequence shown here is derived from an EMBL/GenBank/DDBJ whole genome shotgun (WGS) entry which is preliminary data.</text>
</comment>
<keyword evidence="1" id="KW-0862">Zinc</keyword>
<feature type="region of interest" description="Disordered" evidence="2">
    <location>
        <begin position="146"/>
        <end position="175"/>
    </location>
</feature>
<feature type="compositionally biased region" description="Polar residues" evidence="2">
    <location>
        <begin position="166"/>
        <end position="175"/>
    </location>
</feature>
<feature type="compositionally biased region" description="Basic and acidic residues" evidence="2">
    <location>
        <begin position="151"/>
        <end position="165"/>
    </location>
</feature>
<dbReference type="PROSITE" id="PS50157">
    <property type="entry name" value="ZINC_FINGER_C2H2_2"/>
    <property type="match status" value="1"/>
</dbReference>
<dbReference type="Proteomes" id="UP001274830">
    <property type="component" value="Unassembled WGS sequence"/>
</dbReference>
<gene>
    <name evidence="4" type="ORF">LTR78_001710</name>
</gene>